<evidence type="ECO:0000313" key="3">
    <source>
        <dbReference type="EMBL" id="KAF7112351.1"/>
    </source>
</evidence>
<protein>
    <submittedName>
        <fullName evidence="3">Uncharacterized protein</fullName>
    </submittedName>
</protein>
<gene>
    <name evidence="3" type="ORF">RHSIM_RhsimUnG0238400</name>
</gene>
<feature type="transmembrane region" description="Helical" evidence="2">
    <location>
        <begin position="136"/>
        <end position="158"/>
    </location>
</feature>
<name>A0A834FTD6_RHOSS</name>
<dbReference type="OrthoDB" id="1811622at2759"/>
<accession>A0A834FTD6</accession>
<evidence type="ECO:0000256" key="1">
    <source>
        <dbReference type="SAM" id="MobiDB-lite"/>
    </source>
</evidence>
<keyword evidence="2" id="KW-1133">Transmembrane helix</keyword>
<keyword evidence="2" id="KW-0812">Transmembrane</keyword>
<feature type="transmembrane region" description="Helical" evidence="2">
    <location>
        <begin position="164"/>
        <end position="184"/>
    </location>
</feature>
<feature type="region of interest" description="Disordered" evidence="1">
    <location>
        <begin position="1"/>
        <end position="35"/>
    </location>
</feature>
<comment type="caution">
    <text evidence="3">The sequence shown here is derived from an EMBL/GenBank/DDBJ whole genome shotgun (WGS) entry which is preliminary data.</text>
</comment>
<evidence type="ECO:0000313" key="4">
    <source>
        <dbReference type="Proteomes" id="UP000626092"/>
    </source>
</evidence>
<dbReference type="AlphaFoldDB" id="A0A834FTD6"/>
<dbReference type="EMBL" id="WJXA01000524">
    <property type="protein sequence ID" value="KAF7112351.1"/>
    <property type="molecule type" value="Genomic_DNA"/>
</dbReference>
<reference evidence="3" key="1">
    <citation type="submission" date="2019-11" db="EMBL/GenBank/DDBJ databases">
        <authorList>
            <person name="Liu Y."/>
            <person name="Hou J."/>
            <person name="Li T.-Q."/>
            <person name="Guan C.-H."/>
            <person name="Wu X."/>
            <person name="Wu H.-Z."/>
            <person name="Ling F."/>
            <person name="Zhang R."/>
            <person name="Shi X.-G."/>
            <person name="Ren J.-P."/>
            <person name="Chen E.-F."/>
            <person name="Sun J.-M."/>
        </authorList>
    </citation>
    <scope>NUCLEOTIDE SEQUENCE</scope>
    <source>
        <strain evidence="3">Adult_tree_wgs_1</strain>
        <tissue evidence="3">Leaves</tissue>
    </source>
</reference>
<keyword evidence="4" id="KW-1185">Reference proteome</keyword>
<dbReference type="Proteomes" id="UP000626092">
    <property type="component" value="Unassembled WGS sequence"/>
</dbReference>
<keyword evidence="2" id="KW-0472">Membrane</keyword>
<organism evidence="3 4">
    <name type="scientific">Rhododendron simsii</name>
    <name type="common">Sims's rhododendron</name>
    <dbReference type="NCBI Taxonomy" id="118357"/>
    <lineage>
        <taxon>Eukaryota</taxon>
        <taxon>Viridiplantae</taxon>
        <taxon>Streptophyta</taxon>
        <taxon>Embryophyta</taxon>
        <taxon>Tracheophyta</taxon>
        <taxon>Spermatophyta</taxon>
        <taxon>Magnoliopsida</taxon>
        <taxon>eudicotyledons</taxon>
        <taxon>Gunneridae</taxon>
        <taxon>Pentapetalae</taxon>
        <taxon>asterids</taxon>
        <taxon>Ericales</taxon>
        <taxon>Ericaceae</taxon>
        <taxon>Ericoideae</taxon>
        <taxon>Rhodoreae</taxon>
        <taxon>Rhododendron</taxon>
    </lineage>
</organism>
<proteinExistence type="predicted"/>
<feature type="compositionally biased region" description="Basic and acidic residues" evidence="1">
    <location>
        <begin position="1"/>
        <end position="20"/>
    </location>
</feature>
<evidence type="ECO:0000256" key="2">
    <source>
        <dbReference type="SAM" id="Phobius"/>
    </source>
</evidence>
<sequence>MGRRPVGESRKRWRSRPDPTKRKRGRNVKPSPSIQSLYDAEPSVKTTKFTAEEESIINYLTRGSTNDLCEVLICIEGAKWPLTRKEVGESFRPRGLVCNMSNLLAAQSDEFNNLLRDDCDPDKVGYDVLKCNMGFVLVRGFLISLAAGVAPLSLAAAFKIDSGVIIMLSVILQPISASIYLDCLKYL</sequence>